<dbReference type="EMBL" id="FNNQ01000020">
    <property type="protein sequence ID" value="SDX49247.1"/>
    <property type="molecule type" value="Genomic_DNA"/>
</dbReference>
<dbReference type="SUPFAM" id="SSF48295">
    <property type="entry name" value="TrpR-like"/>
    <property type="match status" value="1"/>
</dbReference>
<reference evidence="1 2" key="1">
    <citation type="submission" date="2016-10" db="EMBL/GenBank/DDBJ databases">
        <authorList>
            <person name="de Groot N.N."/>
        </authorList>
    </citation>
    <scope>NUCLEOTIDE SEQUENCE [LARGE SCALE GENOMIC DNA]</scope>
    <source>
        <strain evidence="1 2">DSM 45610</strain>
    </source>
</reference>
<gene>
    <name evidence="1" type="ORF">SAMN05444487_12013</name>
</gene>
<protein>
    <recommendedName>
        <fullName evidence="3">Transposase</fullName>
    </recommendedName>
</protein>
<evidence type="ECO:0008006" key="3">
    <source>
        <dbReference type="Google" id="ProtNLM"/>
    </source>
</evidence>
<proteinExistence type="predicted"/>
<dbReference type="InterPro" id="IPR010921">
    <property type="entry name" value="Trp_repressor/repl_initiator"/>
</dbReference>
<evidence type="ECO:0000313" key="1">
    <source>
        <dbReference type="EMBL" id="SDX49247.1"/>
    </source>
</evidence>
<sequence>MAKKGQTFNRYTPETKAEAVRLRLEEGLSYRVIQERLGIQNKTQVSEWETGPTRRVV</sequence>
<organism evidence="1 2">
    <name type="scientific">Marininema mesophilum</name>
    <dbReference type="NCBI Taxonomy" id="1048340"/>
    <lineage>
        <taxon>Bacteria</taxon>
        <taxon>Bacillati</taxon>
        <taxon>Bacillota</taxon>
        <taxon>Bacilli</taxon>
        <taxon>Bacillales</taxon>
        <taxon>Thermoactinomycetaceae</taxon>
        <taxon>Marininema</taxon>
    </lineage>
</organism>
<evidence type="ECO:0000313" key="2">
    <source>
        <dbReference type="Proteomes" id="UP000198534"/>
    </source>
</evidence>
<keyword evidence="2" id="KW-1185">Reference proteome</keyword>
<dbReference type="RefSeq" id="WP_425433906.1">
    <property type="nucleotide sequence ID" value="NZ_FNNQ01000020.1"/>
</dbReference>
<dbReference type="STRING" id="1048340.SAMN05444487_12013"/>
<dbReference type="Proteomes" id="UP000198534">
    <property type="component" value="Unassembled WGS sequence"/>
</dbReference>
<accession>A0A1H3C508</accession>
<name>A0A1H3C508_9BACL</name>
<dbReference type="AlphaFoldDB" id="A0A1H3C508"/>
<dbReference type="GO" id="GO:0043565">
    <property type="term" value="F:sequence-specific DNA binding"/>
    <property type="evidence" value="ECO:0007669"/>
    <property type="project" value="InterPro"/>
</dbReference>